<evidence type="ECO:0000313" key="13">
    <source>
        <dbReference type="Proteomes" id="UP001497623"/>
    </source>
</evidence>
<comment type="subcellular location">
    <subcellularLocation>
        <location evidence="1">Cell membrane</location>
        <topology evidence="1">Multi-pass membrane protein</topology>
    </subcellularLocation>
</comment>
<dbReference type="InterPro" id="IPR000276">
    <property type="entry name" value="GPCR_Rhodpsn"/>
</dbReference>
<feature type="transmembrane region" description="Helical" evidence="10">
    <location>
        <begin position="61"/>
        <end position="79"/>
    </location>
</feature>
<dbReference type="PROSITE" id="PS50262">
    <property type="entry name" value="G_PROTEIN_RECEP_F1_2"/>
    <property type="match status" value="1"/>
</dbReference>
<dbReference type="Proteomes" id="UP001497623">
    <property type="component" value="Unassembled WGS sequence"/>
</dbReference>
<keyword evidence="7 10" id="KW-0472">Membrane</keyword>
<dbReference type="PANTHER" id="PTHR24228">
    <property type="entry name" value="B2 BRADYKININ RECEPTOR/ANGIOTENSIN II RECEPTOR"/>
    <property type="match status" value="1"/>
</dbReference>
<keyword evidence="6" id="KW-0297">G-protein coupled receptor</keyword>
<feature type="transmembrane region" description="Helical" evidence="10">
    <location>
        <begin position="91"/>
        <end position="117"/>
    </location>
</feature>
<evidence type="ECO:0000259" key="11">
    <source>
        <dbReference type="PROSITE" id="PS50262"/>
    </source>
</evidence>
<dbReference type="EMBL" id="CAXKWB010003297">
    <property type="protein sequence ID" value="CAL4068894.1"/>
    <property type="molecule type" value="Genomic_DNA"/>
</dbReference>
<comment type="caution">
    <text evidence="12">The sequence shown here is derived from an EMBL/GenBank/DDBJ whole genome shotgun (WGS) entry which is preliminary data.</text>
</comment>
<evidence type="ECO:0000256" key="8">
    <source>
        <dbReference type="ARBA" id="ARBA00023170"/>
    </source>
</evidence>
<evidence type="ECO:0000256" key="5">
    <source>
        <dbReference type="ARBA" id="ARBA00022989"/>
    </source>
</evidence>
<keyword evidence="13" id="KW-1185">Reference proteome</keyword>
<keyword evidence="4 10" id="KW-0812">Transmembrane</keyword>
<feature type="domain" description="G-protein coupled receptors family 1 profile" evidence="11">
    <location>
        <begin position="41"/>
        <end position="293"/>
    </location>
</feature>
<feature type="transmembrane region" description="Helical" evidence="10">
    <location>
        <begin position="191"/>
        <end position="209"/>
    </location>
</feature>
<feature type="transmembrane region" description="Helical" evidence="10">
    <location>
        <begin position="237"/>
        <end position="257"/>
    </location>
</feature>
<dbReference type="CDD" id="cd00637">
    <property type="entry name" value="7tm_classA_rhodopsin-like"/>
    <property type="match status" value="1"/>
</dbReference>
<evidence type="ECO:0000256" key="4">
    <source>
        <dbReference type="ARBA" id="ARBA00022692"/>
    </source>
</evidence>
<dbReference type="GO" id="GO:0005886">
    <property type="term" value="C:plasma membrane"/>
    <property type="evidence" value="ECO:0007669"/>
    <property type="project" value="UniProtKB-SubCell"/>
</dbReference>
<evidence type="ECO:0000256" key="2">
    <source>
        <dbReference type="ARBA" id="ARBA00010663"/>
    </source>
</evidence>
<evidence type="ECO:0000256" key="9">
    <source>
        <dbReference type="ARBA" id="ARBA00023224"/>
    </source>
</evidence>
<dbReference type="GO" id="GO:0004930">
    <property type="term" value="F:G protein-coupled receptor activity"/>
    <property type="evidence" value="ECO:0007669"/>
    <property type="project" value="UniProtKB-KW"/>
</dbReference>
<feature type="transmembrane region" description="Helical" evidence="10">
    <location>
        <begin position="277"/>
        <end position="295"/>
    </location>
</feature>
<reference evidence="12 13" key="1">
    <citation type="submission" date="2024-05" db="EMBL/GenBank/DDBJ databases">
        <authorList>
            <person name="Wallberg A."/>
        </authorList>
    </citation>
    <scope>NUCLEOTIDE SEQUENCE [LARGE SCALE GENOMIC DNA]</scope>
</reference>
<accession>A0AAV2Q1S1</accession>
<keyword evidence="9" id="KW-0807">Transducer</keyword>
<dbReference type="AlphaFoldDB" id="A0AAV2Q1S1"/>
<evidence type="ECO:0000313" key="12">
    <source>
        <dbReference type="EMBL" id="CAL4068894.1"/>
    </source>
</evidence>
<keyword evidence="3" id="KW-1003">Cell membrane</keyword>
<organism evidence="12 13">
    <name type="scientific">Meganyctiphanes norvegica</name>
    <name type="common">Northern krill</name>
    <name type="synonym">Thysanopoda norvegica</name>
    <dbReference type="NCBI Taxonomy" id="48144"/>
    <lineage>
        <taxon>Eukaryota</taxon>
        <taxon>Metazoa</taxon>
        <taxon>Ecdysozoa</taxon>
        <taxon>Arthropoda</taxon>
        <taxon>Crustacea</taxon>
        <taxon>Multicrustacea</taxon>
        <taxon>Malacostraca</taxon>
        <taxon>Eumalacostraca</taxon>
        <taxon>Eucarida</taxon>
        <taxon>Euphausiacea</taxon>
        <taxon>Euphausiidae</taxon>
        <taxon>Meganyctiphanes</taxon>
    </lineage>
</organism>
<gene>
    <name evidence="12" type="ORF">MNOR_LOCUS7460</name>
</gene>
<comment type="similarity">
    <text evidence="2">Belongs to the G-protein coupled receptor 1 family.</text>
</comment>
<evidence type="ECO:0000256" key="6">
    <source>
        <dbReference type="ARBA" id="ARBA00023040"/>
    </source>
</evidence>
<dbReference type="SUPFAM" id="SSF81321">
    <property type="entry name" value="Family A G protein-coupled receptor-like"/>
    <property type="match status" value="1"/>
</dbReference>
<dbReference type="PANTHER" id="PTHR24228:SF75">
    <property type="entry name" value="G-PROTEIN COUPLED RECEPTORS FAMILY 1 PROFILE DOMAIN-CONTAINING PROTEIN"/>
    <property type="match status" value="1"/>
</dbReference>
<dbReference type="PRINTS" id="PR00237">
    <property type="entry name" value="GPCRRHODOPSN"/>
</dbReference>
<keyword evidence="8" id="KW-0675">Receptor</keyword>
<keyword evidence="5 10" id="KW-1133">Transmembrane helix</keyword>
<evidence type="ECO:0000256" key="1">
    <source>
        <dbReference type="ARBA" id="ARBA00004651"/>
    </source>
</evidence>
<evidence type="ECO:0000256" key="3">
    <source>
        <dbReference type="ARBA" id="ARBA00022475"/>
    </source>
</evidence>
<dbReference type="Gene3D" id="1.20.1070.10">
    <property type="entry name" value="Rhodopsin 7-helix transmembrane proteins"/>
    <property type="match status" value="1"/>
</dbReference>
<sequence>MITNQSLIATQWNVEYLHYGDPMVITFVTILAFIMAVGLCGNILVLLSIVFVSGMQTHTNLLLANLAVADIIALANIPFSINTLMNGTWPHSHFLCLVNAFSVGLGLMVSLHTLMWISVHKFISITQPLSMRMTSGKIFIMMMLAWGWCIFYNLSPSFGWTDIIYRRGASQCGPTTPTTLLQRSHGLANTVFNQALPLSVATFCYIRVFQEVRIHMKRLREYADVDVQNSIIQQKRITVTLFIVLACFALCWIPYFVYSNLLIFRGEEAVPEILNPIAYIFGYMNSACNPIIYVLRLSSFRKAFGRIICGRKHMSKVNDQVNESIGAATIRRAKVKKEYQIEPQTSLDDRENIKNLSDYNHNTLKKSISYQPTTSKQSQPQFAHMKAGYEFDVYVSNILLEPKPSQILEEAPCNRHSQNSNEFLIRKLPKRDRVFSW</sequence>
<name>A0AAV2Q1S1_MEGNR</name>
<feature type="transmembrane region" description="Helical" evidence="10">
    <location>
        <begin position="24"/>
        <end position="49"/>
    </location>
</feature>
<evidence type="ECO:0000256" key="10">
    <source>
        <dbReference type="SAM" id="Phobius"/>
    </source>
</evidence>
<dbReference type="Pfam" id="PF00001">
    <property type="entry name" value="7tm_1"/>
    <property type="match status" value="1"/>
</dbReference>
<dbReference type="InterPro" id="IPR017452">
    <property type="entry name" value="GPCR_Rhodpsn_7TM"/>
</dbReference>
<proteinExistence type="inferred from homology"/>
<protein>
    <recommendedName>
        <fullName evidence="11">G-protein coupled receptors family 1 profile domain-containing protein</fullName>
    </recommendedName>
</protein>
<feature type="transmembrane region" description="Helical" evidence="10">
    <location>
        <begin position="138"/>
        <end position="155"/>
    </location>
</feature>
<evidence type="ECO:0000256" key="7">
    <source>
        <dbReference type="ARBA" id="ARBA00023136"/>
    </source>
</evidence>